<evidence type="ECO:0000256" key="11">
    <source>
        <dbReference type="RuleBase" id="RU361274"/>
    </source>
</evidence>
<dbReference type="GO" id="GO:0016787">
    <property type="term" value="F:hydrolase activity"/>
    <property type="evidence" value="ECO:0007669"/>
    <property type="project" value="UniProtKB-KW"/>
</dbReference>
<evidence type="ECO:0000313" key="13">
    <source>
        <dbReference type="Proteomes" id="UP000006443"/>
    </source>
</evidence>
<evidence type="ECO:0000256" key="7">
    <source>
        <dbReference type="ARBA" id="ARBA00022833"/>
    </source>
</evidence>
<dbReference type="NCBIfam" id="TIGR00726">
    <property type="entry name" value="peptidoglycan editing factor PgeF"/>
    <property type="match status" value="1"/>
</dbReference>
<dbReference type="OrthoDB" id="4279at2"/>
<organism evidence="12 13">
    <name type="scientific">Dethiobacter alkaliphilus AHT 1</name>
    <dbReference type="NCBI Taxonomy" id="555088"/>
    <lineage>
        <taxon>Bacteria</taxon>
        <taxon>Bacillati</taxon>
        <taxon>Bacillota</taxon>
        <taxon>Dethiobacteria</taxon>
        <taxon>Dethiobacterales</taxon>
        <taxon>Dethiobacteraceae</taxon>
        <taxon>Dethiobacter</taxon>
    </lineage>
</organism>
<dbReference type="InterPro" id="IPR011324">
    <property type="entry name" value="Cytotoxic_necrot_fac-like_cat"/>
</dbReference>
<comment type="catalytic activity">
    <reaction evidence="10">
        <text>S-methyl-5'-thioadenosine + phosphate = 5-(methylsulfanyl)-alpha-D-ribose 1-phosphate + adenine</text>
        <dbReference type="Rhea" id="RHEA:11852"/>
        <dbReference type="ChEBI" id="CHEBI:16708"/>
        <dbReference type="ChEBI" id="CHEBI:17509"/>
        <dbReference type="ChEBI" id="CHEBI:43474"/>
        <dbReference type="ChEBI" id="CHEBI:58533"/>
        <dbReference type="EC" id="2.4.2.28"/>
    </reaction>
    <physiologicalReaction direction="left-to-right" evidence="10">
        <dbReference type="Rhea" id="RHEA:11853"/>
    </physiologicalReaction>
</comment>
<dbReference type="GO" id="GO:0017061">
    <property type="term" value="F:S-methyl-5-thioadenosine phosphorylase activity"/>
    <property type="evidence" value="ECO:0007669"/>
    <property type="project" value="UniProtKB-EC"/>
</dbReference>
<comment type="catalytic activity">
    <reaction evidence="1">
        <text>inosine + phosphate = alpha-D-ribose 1-phosphate + hypoxanthine</text>
        <dbReference type="Rhea" id="RHEA:27646"/>
        <dbReference type="ChEBI" id="CHEBI:17368"/>
        <dbReference type="ChEBI" id="CHEBI:17596"/>
        <dbReference type="ChEBI" id="CHEBI:43474"/>
        <dbReference type="ChEBI" id="CHEBI:57720"/>
        <dbReference type="EC" id="2.4.2.1"/>
    </reaction>
    <physiologicalReaction direction="left-to-right" evidence="1">
        <dbReference type="Rhea" id="RHEA:27647"/>
    </physiologicalReaction>
</comment>
<evidence type="ECO:0000256" key="6">
    <source>
        <dbReference type="ARBA" id="ARBA00022801"/>
    </source>
</evidence>
<evidence type="ECO:0000256" key="9">
    <source>
        <dbReference type="ARBA" id="ARBA00048968"/>
    </source>
</evidence>
<evidence type="ECO:0000256" key="3">
    <source>
        <dbReference type="ARBA" id="ARBA00007353"/>
    </source>
</evidence>
<keyword evidence="6" id="KW-0378">Hydrolase</keyword>
<evidence type="ECO:0000256" key="1">
    <source>
        <dbReference type="ARBA" id="ARBA00000553"/>
    </source>
</evidence>
<dbReference type="Gene3D" id="3.60.140.10">
    <property type="entry name" value="CNF1/YfiH-like putative cysteine hydrolases"/>
    <property type="match status" value="1"/>
</dbReference>
<dbReference type="CDD" id="cd16833">
    <property type="entry name" value="YfiH"/>
    <property type="match status" value="1"/>
</dbReference>
<dbReference type="InterPro" id="IPR038371">
    <property type="entry name" value="Cu_polyphenol_OxRdtase_sf"/>
</dbReference>
<dbReference type="SUPFAM" id="SSF64438">
    <property type="entry name" value="CNF1/YfiH-like putative cysteine hydrolases"/>
    <property type="match status" value="1"/>
</dbReference>
<reference evidence="12 13" key="1">
    <citation type="submission" date="2009-02" db="EMBL/GenBank/DDBJ databases">
        <title>Sequencing of the draft genome and assembly of Dethiobacter alkaliphilus AHT 1.</title>
        <authorList>
            <consortium name="US DOE Joint Genome Institute (JGI-PGF)"/>
            <person name="Lucas S."/>
            <person name="Copeland A."/>
            <person name="Lapidus A."/>
            <person name="Glavina del Rio T."/>
            <person name="Dalin E."/>
            <person name="Tice H."/>
            <person name="Bruce D."/>
            <person name="Goodwin L."/>
            <person name="Pitluck S."/>
            <person name="Larimer F."/>
            <person name="Land M.L."/>
            <person name="Hauser L."/>
            <person name="Muyzer G."/>
        </authorList>
    </citation>
    <scope>NUCLEOTIDE SEQUENCE [LARGE SCALE GENOMIC DNA]</scope>
    <source>
        <strain evidence="12 13">AHT 1</strain>
    </source>
</reference>
<comment type="caution">
    <text evidence="12">The sequence shown here is derived from an EMBL/GenBank/DDBJ whole genome shotgun (WGS) entry which is preliminary data.</text>
</comment>
<proteinExistence type="inferred from homology"/>
<gene>
    <name evidence="12" type="ORF">DealDRAFT_1327</name>
</gene>
<evidence type="ECO:0000313" key="12">
    <source>
        <dbReference type="EMBL" id="EEG77607.1"/>
    </source>
</evidence>
<keyword evidence="13" id="KW-1185">Reference proteome</keyword>
<name>C0GFR8_DETAL</name>
<keyword evidence="7" id="KW-0862">Zinc</keyword>
<evidence type="ECO:0000256" key="4">
    <source>
        <dbReference type="ARBA" id="ARBA00022679"/>
    </source>
</evidence>
<dbReference type="GO" id="GO:0005507">
    <property type="term" value="F:copper ion binding"/>
    <property type="evidence" value="ECO:0007669"/>
    <property type="project" value="TreeGrafter"/>
</dbReference>
<dbReference type="STRING" id="555088.DealDRAFT_1327"/>
<protein>
    <recommendedName>
        <fullName evidence="11">Purine nucleoside phosphorylase</fullName>
    </recommendedName>
</protein>
<dbReference type="eggNOG" id="COG1496">
    <property type="taxonomic scope" value="Bacteria"/>
</dbReference>
<dbReference type="InterPro" id="IPR003730">
    <property type="entry name" value="Cu_polyphenol_OxRdtase"/>
</dbReference>
<comment type="catalytic activity">
    <reaction evidence="8">
        <text>adenosine + H2O + H(+) = inosine + NH4(+)</text>
        <dbReference type="Rhea" id="RHEA:24408"/>
        <dbReference type="ChEBI" id="CHEBI:15377"/>
        <dbReference type="ChEBI" id="CHEBI:15378"/>
        <dbReference type="ChEBI" id="CHEBI:16335"/>
        <dbReference type="ChEBI" id="CHEBI:17596"/>
        <dbReference type="ChEBI" id="CHEBI:28938"/>
        <dbReference type="EC" id="3.5.4.4"/>
    </reaction>
    <physiologicalReaction direction="left-to-right" evidence="8">
        <dbReference type="Rhea" id="RHEA:24409"/>
    </physiologicalReaction>
</comment>
<evidence type="ECO:0000256" key="5">
    <source>
        <dbReference type="ARBA" id="ARBA00022723"/>
    </source>
</evidence>
<evidence type="ECO:0000256" key="8">
    <source>
        <dbReference type="ARBA" id="ARBA00047989"/>
    </source>
</evidence>
<accession>C0GFR8</accession>
<dbReference type="EMBL" id="ACJM01000006">
    <property type="protein sequence ID" value="EEG77607.1"/>
    <property type="molecule type" value="Genomic_DNA"/>
</dbReference>
<sequence>MLSEEIRETGGIRYLVFNNLTESGVLHGFTLRSGGVSPQPFDTLNMGLHVGDPPAAVLENRRRLAAALGYKNEMVTTAQQVHTTNVVRVTPKLSGRGSLSYEDAFPRTDGLLCTEPNIVLMSHCADCTLLFFYDPKARCIGLAHAGWRGAVAGMGPVMVEAMEEAGCRRENIRAALSPCIRPCCYRVGDNVAEEIEPGMRPHVLTKREGELYFDLPGLQARQLVGAGISEHNLIQSEYCTNCNSNIFFSYRASGGKTGRMAGVMSIVE</sequence>
<dbReference type="Proteomes" id="UP000006443">
    <property type="component" value="Unassembled WGS sequence"/>
</dbReference>
<dbReference type="PANTHER" id="PTHR30616:SF2">
    <property type="entry name" value="PURINE NUCLEOSIDE PHOSPHORYLASE LACC1"/>
    <property type="match status" value="1"/>
</dbReference>
<comment type="function">
    <text evidence="2">Purine nucleoside enzyme that catalyzes the phosphorolysis of adenosine and inosine nucleosides, yielding D-ribose 1-phosphate and the respective free bases, adenine and hypoxanthine. Also catalyzes the phosphorolysis of S-methyl-5'-thioadenosine into adenine and S-methyl-5-thio-alpha-D-ribose 1-phosphate. Also has adenosine deaminase activity.</text>
</comment>
<keyword evidence="4" id="KW-0808">Transferase</keyword>
<dbReference type="Pfam" id="PF02578">
    <property type="entry name" value="Cu-oxidase_4"/>
    <property type="match status" value="1"/>
</dbReference>
<dbReference type="PANTHER" id="PTHR30616">
    <property type="entry name" value="UNCHARACTERIZED PROTEIN YFIH"/>
    <property type="match status" value="1"/>
</dbReference>
<dbReference type="RefSeq" id="WP_008515998.1">
    <property type="nucleotide sequence ID" value="NZ_ACJM01000006.1"/>
</dbReference>
<evidence type="ECO:0000256" key="2">
    <source>
        <dbReference type="ARBA" id="ARBA00003215"/>
    </source>
</evidence>
<keyword evidence="5" id="KW-0479">Metal-binding</keyword>
<comment type="similarity">
    <text evidence="3 11">Belongs to the purine nucleoside phosphorylase YfiH/LACC1 family.</text>
</comment>
<comment type="catalytic activity">
    <reaction evidence="9">
        <text>adenosine + phosphate = alpha-D-ribose 1-phosphate + adenine</text>
        <dbReference type="Rhea" id="RHEA:27642"/>
        <dbReference type="ChEBI" id="CHEBI:16335"/>
        <dbReference type="ChEBI" id="CHEBI:16708"/>
        <dbReference type="ChEBI" id="CHEBI:43474"/>
        <dbReference type="ChEBI" id="CHEBI:57720"/>
        <dbReference type="EC" id="2.4.2.1"/>
    </reaction>
    <physiologicalReaction direction="left-to-right" evidence="9">
        <dbReference type="Rhea" id="RHEA:27643"/>
    </physiologicalReaction>
</comment>
<evidence type="ECO:0000256" key="10">
    <source>
        <dbReference type="ARBA" id="ARBA00049893"/>
    </source>
</evidence>
<dbReference type="AlphaFoldDB" id="C0GFR8"/>